<evidence type="ECO:0000256" key="1">
    <source>
        <dbReference type="SAM" id="SignalP"/>
    </source>
</evidence>
<name>A0A5A8F0I6_9BACT</name>
<dbReference type="Pfam" id="PF09676">
    <property type="entry name" value="TraV"/>
    <property type="match status" value="1"/>
</dbReference>
<organism evidence="2 3">
    <name type="scientific">Deferribacter autotrophicus</name>
    <dbReference type="NCBI Taxonomy" id="500465"/>
    <lineage>
        <taxon>Bacteria</taxon>
        <taxon>Pseudomonadati</taxon>
        <taxon>Deferribacterota</taxon>
        <taxon>Deferribacteres</taxon>
        <taxon>Deferribacterales</taxon>
        <taxon>Deferribacteraceae</taxon>
        <taxon>Deferribacter</taxon>
    </lineage>
</organism>
<evidence type="ECO:0000313" key="3">
    <source>
        <dbReference type="Proteomes" id="UP000322876"/>
    </source>
</evidence>
<feature type="chain" id="PRO_5022869645" evidence="1">
    <location>
        <begin position="21"/>
        <end position="204"/>
    </location>
</feature>
<feature type="signal peptide" evidence="1">
    <location>
        <begin position="1"/>
        <end position="20"/>
    </location>
</feature>
<gene>
    <name evidence="2" type="primary">traV</name>
    <name evidence="2" type="ORF">FHQ18_09305</name>
</gene>
<dbReference type="NCBIfam" id="TIGR02747">
    <property type="entry name" value="TraV"/>
    <property type="match status" value="1"/>
</dbReference>
<keyword evidence="2" id="KW-0449">Lipoprotein</keyword>
<comment type="caution">
    <text evidence="2">The sequence shown here is derived from an EMBL/GenBank/DDBJ whole genome shotgun (WGS) entry which is preliminary data.</text>
</comment>
<dbReference type="AlphaFoldDB" id="A0A5A8F0I6"/>
<dbReference type="Proteomes" id="UP000322876">
    <property type="component" value="Unassembled WGS sequence"/>
</dbReference>
<protein>
    <submittedName>
        <fullName evidence="2">Type IV conjugative transfer system lipoprotein TraV</fullName>
    </submittedName>
</protein>
<keyword evidence="3" id="KW-1185">Reference proteome</keyword>
<keyword evidence="1" id="KW-0732">Signal</keyword>
<evidence type="ECO:0000313" key="2">
    <source>
        <dbReference type="EMBL" id="KAA0257529.1"/>
    </source>
</evidence>
<dbReference type="PROSITE" id="PS51257">
    <property type="entry name" value="PROKAR_LIPOPROTEIN"/>
    <property type="match status" value="1"/>
</dbReference>
<dbReference type="OrthoDB" id="5298305at2"/>
<dbReference type="EMBL" id="VFJB01000007">
    <property type="protein sequence ID" value="KAA0257529.1"/>
    <property type="molecule type" value="Genomic_DNA"/>
</dbReference>
<dbReference type="InterPro" id="IPR014118">
    <property type="entry name" value="T4SS_TraV"/>
</dbReference>
<accession>A0A5A8F0I6</accession>
<reference evidence="2 3" key="1">
    <citation type="submission" date="2019-06" db="EMBL/GenBank/DDBJ databases">
        <title>Genomic insights into carbon and energy metabolism of Deferribacter autotrophicus revealed new metabolic traits in the phylum Deferribacteres.</title>
        <authorList>
            <person name="Slobodkin A.I."/>
            <person name="Slobodkina G.B."/>
            <person name="Allioux M."/>
            <person name="Alain K."/>
            <person name="Jebbar M."/>
            <person name="Shadrin V."/>
            <person name="Kublanov I.V."/>
            <person name="Toshchakov S.V."/>
            <person name="Bonch-Osmolovskaya E.A."/>
        </authorList>
    </citation>
    <scope>NUCLEOTIDE SEQUENCE [LARGE SCALE GENOMIC DNA]</scope>
    <source>
        <strain evidence="2 3">SL50</strain>
    </source>
</reference>
<sequence>MRKPAIMLLISFAVMFSGCAKMLSPGATEFKCPASGTGVCADVTTVYQNRHNIEALKFKDLPDKNTYIEEKCGFLKNSSESEGNFEYNDCVYRAGNEYEKLKKQAKIEDKNTKLKVLATGNETLYKALRADEGIPLRQPDEVISIWIAPYKADTGDLVYSHYIYAVRKKSDWLFVPESEQTKILRQSKQFNPLMPYLPESKIVK</sequence>
<dbReference type="RefSeq" id="WP_149266910.1">
    <property type="nucleotide sequence ID" value="NZ_VFJB01000007.1"/>
</dbReference>
<proteinExistence type="predicted"/>